<gene>
    <name evidence="3" type="ORF">ODALV1_LOCUS21153</name>
</gene>
<keyword evidence="4" id="KW-1185">Reference proteome</keyword>
<feature type="chain" id="PRO_5046770310" evidence="2">
    <location>
        <begin position="23"/>
        <end position="1150"/>
    </location>
</feature>
<comment type="caution">
    <text evidence="3">The sequence shown here is derived from an EMBL/GenBank/DDBJ whole genome shotgun (WGS) entry which is preliminary data.</text>
</comment>
<proteinExistence type="predicted"/>
<feature type="region of interest" description="Disordered" evidence="1">
    <location>
        <begin position="253"/>
        <end position="272"/>
    </location>
</feature>
<dbReference type="EMBL" id="CAXLJM020000069">
    <property type="protein sequence ID" value="CAL8125848.1"/>
    <property type="molecule type" value="Genomic_DNA"/>
</dbReference>
<dbReference type="Proteomes" id="UP001642540">
    <property type="component" value="Unassembled WGS sequence"/>
</dbReference>
<name>A0ABP1RC04_9HEXA</name>
<organism evidence="3 4">
    <name type="scientific">Orchesella dallaii</name>
    <dbReference type="NCBI Taxonomy" id="48710"/>
    <lineage>
        <taxon>Eukaryota</taxon>
        <taxon>Metazoa</taxon>
        <taxon>Ecdysozoa</taxon>
        <taxon>Arthropoda</taxon>
        <taxon>Hexapoda</taxon>
        <taxon>Collembola</taxon>
        <taxon>Entomobryomorpha</taxon>
        <taxon>Entomobryoidea</taxon>
        <taxon>Orchesellidae</taxon>
        <taxon>Orchesellinae</taxon>
        <taxon>Orchesella</taxon>
    </lineage>
</organism>
<feature type="signal peptide" evidence="2">
    <location>
        <begin position="1"/>
        <end position="22"/>
    </location>
</feature>
<evidence type="ECO:0000256" key="2">
    <source>
        <dbReference type="SAM" id="SignalP"/>
    </source>
</evidence>
<reference evidence="3 4" key="1">
    <citation type="submission" date="2024-08" db="EMBL/GenBank/DDBJ databases">
        <authorList>
            <person name="Cucini C."/>
            <person name="Frati F."/>
        </authorList>
    </citation>
    <scope>NUCLEOTIDE SEQUENCE [LARGE SCALE GENOMIC DNA]</scope>
</reference>
<keyword evidence="2" id="KW-0732">Signal</keyword>
<sequence>MRFKVSLSVVLFVISNISFVICKNNLVGQKKIIHSGRIPANAKFYLGKDQDHPVDGSGVVRLVANSFPSTDLQPEHKLLYYRALQKDYDFAQFGQHCQRLSLEELEAFLRIPADDIESKEGELETMSPAQKGELLEKLFNDSKTICDFRNLLTCHKKFRTCSCAHPSMGLNREGICGINLGHPCDISERSLVKYNILLTPETNPIKCLLENAICTLDFGDNFGAGVSPIKKVCKCRDGFWGATCRRRRNSIKGLTNGKSGRNLDGSSSGGLPSEESMIAGRSLWNQDQNDALGEYFMHPEQIKDALLELMKEKNMYPPENREDEAQKLTKKLEFDSYKEEMVVHELHLRKLARLGLGDACEPERQVILDNPPIAKDGLRWVDPAADDIKAWQLGLLQNKKPFCNIHKHLRCDESTRTCQCKPGLTPQATSGGSCVIPLGSDCGPDFDTVLEFNPLLDRKRFSEALPPPCITKPQTECKDQPLFFSKKCWCKDGQNCNSMFNDDEFKSMVSALQSRFMLGVGDPCDPKLHQQLLSYNTDNDNPSHSNRMTLFREVIENTETRFCDINRYLNCSDISRTCECWKQLKPNKDGECVAINMASCGRTFEYGKYLYPSGSQLWQVERTFQSSFLPECIPGARCAGGDDFEWAGRCVCMQERKTGEDCKTEKSTLAIAFKANHIPSNNDEEMHMIREFYDLNRQTFLFEQLMTLTNNQVCDPDTGLKVDRIVKFWKDVASSDDNVADKQTVSHFIATTKWTKFLVSTVGKTASICNATVGLRCHHSSRKCGCYRGATWNGERCYLDNGERCDPKPGAEWVSKCANGLKCLPIRRQKGDYKCTKCTEGVDNCNEDSEDDEDGFAFNVELGTEDEDSGWISRPRGRSLFLQGRNVDGGASSQFSAEEDENEIPNSLFEEQLDPLNEDSDSSVEDKNEKEKGKEDENLTQGQKDKFILEIERMLQEILAHRMLSIGENCRFEEDTELHDILPNLPIYDMRAIPMSLLMTYSKLSKLYWNGISFCDRKNFLQCTSSGICGCSQKFGLVEDEGECKLMEKSFCIVDETINTNRVKLTRSLPELKCMRGTTCLRTDFGMAVCVKESEELKGQYGLAKARGQLEIRAEDSENSAIHLAPSYQLFYRMIIIASITLISKYFIHI</sequence>
<accession>A0ABP1RC04</accession>
<protein>
    <submittedName>
        <fullName evidence="3">Uncharacterized protein</fullName>
    </submittedName>
</protein>
<feature type="compositionally biased region" description="Basic and acidic residues" evidence="1">
    <location>
        <begin position="924"/>
        <end position="941"/>
    </location>
</feature>
<evidence type="ECO:0000313" key="4">
    <source>
        <dbReference type="Proteomes" id="UP001642540"/>
    </source>
</evidence>
<feature type="region of interest" description="Disordered" evidence="1">
    <location>
        <begin position="883"/>
        <end position="941"/>
    </location>
</feature>
<feature type="compositionally biased region" description="Acidic residues" evidence="1">
    <location>
        <begin position="911"/>
        <end position="923"/>
    </location>
</feature>
<evidence type="ECO:0000256" key="1">
    <source>
        <dbReference type="SAM" id="MobiDB-lite"/>
    </source>
</evidence>
<evidence type="ECO:0000313" key="3">
    <source>
        <dbReference type="EMBL" id="CAL8125848.1"/>
    </source>
</evidence>